<reference evidence="1 2" key="1">
    <citation type="journal article" date="2007" name="Appl. Environ. Microbiol.">
        <title>Rhizobial factors required for stem nodule maturation and maintenance in Sesbania rostrata-Azorhizobium caulinodans ORS571 symbiosis.</title>
        <authorList>
            <person name="Suzuki S."/>
            <person name="Aono T."/>
            <person name="Lee KB."/>
            <person name="Suzuki T."/>
            <person name="Liu CT."/>
            <person name="Miwa H."/>
            <person name="Wakao S."/>
            <person name="Iki T."/>
            <person name="Oyaizu H."/>
        </authorList>
    </citation>
    <scope>NUCLEOTIDE SEQUENCE [LARGE SCALE GENOMIC DNA]</scope>
    <source>
        <strain evidence="2">ATCC 43989 / DSM 5975 / JCM 20966 / LMG 6465 / NBRC 14845 / NCIMB 13405 / ORS 571</strain>
    </source>
</reference>
<evidence type="ECO:0000313" key="1">
    <source>
        <dbReference type="EMBL" id="BAF87517.1"/>
    </source>
</evidence>
<keyword evidence="2" id="KW-1185">Reference proteome</keyword>
<dbReference type="EMBL" id="AP009384">
    <property type="protein sequence ID" value="BAF87517.1"/>
    <property type="molecule type" value="Genomic_DNA"/>
</dbReference>
<reference evidence="1 2" key="5">
    <citation type="journal article" date="2010" name="Appl. Environ. Microbiol.">
        <title>phrR-like gene praR of Azorhizobium caulinodans ORS571 is essential for symbiosis with Sesbania rostrata and is involved in expression of reb genes.</title>
        <authorList>
            <person name="Akiba N."/>
            <person name="Aono T."/>
            <person name="Toyazaki H."/>
            <person name="Sato S."/>
            <person name="Oyaizu H."/>
        </authorList>
    </citation>
    <scope>NUCLEOTIDE SEQUENCE [LARGE SCALE GENOMIC DNA]</scope>
    <source>
        <strain evidence="2">ATCC 43989 / DSM 5975 / JCM 20966 / LMG 6465 / NBRC 14845 / NCIMB 13405 / ORS 571</strain>
    </source>
</reference>
<dbReference type="InterPro" id="IPR008884">
    <property type="entry name" value="TylF_MeTrfase"/>
</dbReference>
<dbReference type="Pfam" id="PF13578">
    <property type="entry name" value="Methyltransf_24"/>
    <property type="match status" value="1"/>
</dbReference>
<name>A8HXM7_AZOC5</name>
<dbReference type="Proteomes" id="UP000000270">
    <property type="component" value="Chromosome"/>
</dbReference>
<protein>
    <submittedName>
        <fullName evidence="1">Putative Macrocin-O-methyltransferase domain protein</fullName>
    </submittedName>
</protein>
<dbReference type="PANTHER" id="PTHR40036">
    <property type="entry name" value="MACROCIN O-METHYLTRANSFERASE"/>
    <property type="match status" value="1"/>
</dbReference>
<dbReference type="PANTHER" id="PTHR40036:SF1">
    <property type="entry name" value="MACROCIN O-METHYLTRANSFERASE"/>
    <property type="match status" value="1"/>
</dbReference>
<keyword evidence="1" id="KW-0808">Transferase</keyword>
<reference evidence="1 2" key="3">
    <citation type="journal article" date="2008" name="BMC Genomics">
        <title>The genome of the versatile nitrogen fixer Azorhizobium caulinodans ORS571.</title>
        <authorList>
            <person name="Lee KB."/>
            <person name="Backer P.D."/>
            <person name="Aono T."/>
            <person name="Liu CT."/>
            <person name="Suzuki S."/>
            <person name="Suzuki T."/>
            <person name="Kaneko T."/>
            <person name="Yamada M."/>
            <person name="Tabata S."/>
            <person name="Kupfer D.M."/>
            <person name="Najar F.Z."/>
            <person name="Wiley G.B."/>
            <person name="Roe B."/>
            <person name="Binnewies T.T."/>
            <person name="Ussery D.W."/>
            <person name="D'Haeze W."/>
            <person name="Herder J.D."/>
            <person name="Gevers D."/>
            <person name="Vereecke D."/>
            <person name="Holsters M."/>
            <person name="Oyaizu H."/>
        </authorList>
    </citation>
    <scope>NUCLEOTIDE SEQUENCE [LARGE SCALE GENOMIC DNA]</scope>
    <source>
        <strain evidence="2">ATCC 43989 / DSM 5975 / JCM 20966 / LMG 6465 / NBRC 14845 / NCIMB 13405 / ORS 571</strain>
    </source>
</reference>
<dbReference type="Pfam" id="PF05711">
    <property type="entry name" value="TylF"/>
    <property type="match status" value="1"/>
</dbReference>
<evidence type="ECO:0000313" key="2">
    <source>
        <dbReference type="Proteomes" id="UP000000270"/>
    </source>
</evidence>
<dbReference type="HOGENOM" id="CLU_521431_0_0_5"/>
<dbReference type="InterPro" id="IPR029063">
    <property type="entry name" value="SAM-dependent_MTases_sf"/>
</dbReference>
<sequence length="522" mass="58401">MINLSSAPLHRRLNWGPVFRLSQLEYGMPSTFDFDAHPEFAEIWTRVQPFTMTSPERGFALWTAVNTVIDGNIPGSFVECGVWRGGSSMLIALTLLARGERHRELFLFDTFEGMTAPGSQDVDLHGLHANDLMAGSQGPDIAELVRAAAPRDAVYEAMKSTGYDMRLVRLVQGDVSETLPRVQTLRIALLRLDTDFYDSTLAELTHLYPRLAHRGILIIDDYGHWAGAKQAVEEYFANPETGYARPMLWSIDYTGRGAVKAEQKENVEIARYDYIPPGLTPPDLKPIFPDAVPQNPYAVQWPYLRPQVPHIWRSDSRNDTPYVTGNASVEEAACLYEIARQFAGKRGLEVGTHYGWTAAHILAAGLHLDCIDPELMRDERLRQVDASLAQVQTEGTYRLWGGYSPQMLEEVYSSRPEPWSFAFIDGLHDGTAPADDARGVLPFLAPDAVVMFHDMTSPHVEAGLAVYRDAGFSTRVINTMQILGVAWRGNVTIFNHIQDENIFPVWLPHLAKYLPSDTDLAT</sequence>
<organism evidence="1 2">
    <name type="scientific">Azorhizobium caulinodans (strain ATCC 43989 / DSM 5975 / JCM 20966 / LMG 6465 / NBRC 14845 / NCIMB 13405 / ORS 571)</name>
    <dbReference type="NCBI Taxonomy" id="438753"/>
    <lineage>
        <taxon>Bacteria</taxon>
        <taxon>Pseudomonadati</taxon>
        <taxon>Pseudomonadota</taxon>
        <taxon>Alphaproteobacteria</taxon>
        <taxon>Hyphomicrobiales</taxon>
        <taxon>Xanthobacteraceae</taxon>
        <taxon>Azorhizobium</taxon>
    </lineage>
</organism>
<dbReference type="SUPFAM" id="SSF53335">
    <property type="entry name" value="S-adenosyl-L-methionine-dependent methyltransferases"/>
    <property type="match status" value="2"/>
</dbReference>
<dbReference type="AlphaFoldDB" id="A8HXM7"/>
<reference evidence="1 2" key="6">
    <citation type="journal article" date="2011" name="Appl. Environ. Microbiol.">
        <title>Involvement of the azorhizobial chromosome partition gene (parA) in the onset of bacteroid differentiation during Sesbania rostrata stem nodule development.</title>
        <authorList>
            <person name="Liu CT."/>
            <person name="Lee KB."/>
            <person name="Wang YS."/>
            <person name="Peng MH."/>
            <person name="Lee KT."/>
            <person name="Suzuki S."/>
            <person name="Suzuki T."/>
            <person name="Oyaizu H."/>
        </authorList>
    </citation>
    <scope>NUCLEOTIDE SEQUENCE [LARGE SCALE GENOMIC DNA]</scope>
    <source>
        <strain evidence="2">ATCC 43989 / DSM 5975 / JCM 20966 / LMG 6465 / NBRC 14845 / NCIMB 13405 / ORS 571</strain>
    </source>
</reference>
<keyword evidence="1" id="KW-0489">Methyltransferase</keyword>
<accession>A8HXM7</accession>
<dbReference type="eggNOG" id="COG4122">
    <property type="taxonomic scope" value="Bacteria"/>
</dbReference>
<dbReference type="GO" id="GO:0008168">
    <property type="term" value="F:methyltransferase activity"/>
    <property type="evidence" value="ECO:0007669"/>
    <property type="project" value="UniProtKB-KW"/>
</dbReference>
<dbReference type="KEGG" id="azc:AZC_1519"/>
<reference evidence="1 2" key="4">
    <citation type="journal article" date="2009" name="Appl. Environ. Microbiol.">
        <title>Comparative genome-wide transcriptional profiling of Azorhizobium caulinodans ORS571 grown under free-living and symbiotic conditions.</title>
        <authorList>
            <person name="Tsukada S."/>
            <person name="Aono T."/>
            <person name="Akiba N."/>
            <person name="Lee KB."/>
            <person name="Liu CT."/>
            <person name="Toyazaki H."/>
            <person name="Oyaizu H."/>
        </authorList>
    </citation>
    <scope>NUCLEOTIDE SEQUENCE [LARGE SCALE GENOMIC DNA]</scope>
    <source>
        <strain evidence="2">ATCC 43989 / DSM 5975 / JCM 20966 / LMG 6465 / NBRC 14845 / NCIMB 13405 / ORS 571</strain>
    </source>
</reference>
<gene>
    <name evidence="1" type="ordered locus">AZC_1519</name>
</gene>
<reference evidence="2" key="2">
    <citation type="submission" date="2007-04" db="EMBL/GenBank/DDBJ databases">
        <title>Complete genome sequence of the nitrogen-fixing bacterium Azorhizobium caulinodans ORS571.</title>
        <authorList>
            <person name="Lee K.B."/>
            <person name="Backer P.D."/>
            <person name="Aono T."/>
            <person name="Liu C.T."/>
            <person name="Suzuki S."/>
            <person name="Suzuki T."/>
            <person name="Kaneko T."/>
            <person name="Yamada M."/>
            <person name="Tabata S."/>
            <person name="Kupfer D.M."/>
            <person name="Najar F.Z."/>
            <person name="Wiley G.B."/>
            <person name="Roe B."/>
            <person name="Binnewies T."/>
            <person name="Ussery D."/>
            <person name="Vereecke D."/>
            <person name="Gevers D."/>
            <person name="Holsters M."/>
            <person name="Oyaizu H."/>
        </authorList>
    </citation>
    <scope>NUCLEOTIDE SEQUENCE [LARGE SCALE GENOMIC DNA]</scope>
    <source>
        <strain evidence="2">ATCC 43989 / DSM 5975 / JCM 20966 / LMG 6465 / NBRC 14845 / NCIMB 13405 / ORS 571</strain>
    </source>
</reference>
<dbReference type="Gene3D" id="3.40.50.150">
    <property type="entry name" value="Vaccinia Virus protein VP39"/>
    <property type="match status" value="2"/>
</dbReference>
<proteinExistence type="predicted"/>
<dbReference type="STRING" id="438753.AZC_1519"/>
<dbReference type="GO" id="GO:0032259">
    <property type="term" value="P:methylation"/>
    <property type="evidence" value="ECO:0007669"/>
    <property type="project" value="UniProtKB-KW"/>
</dbReference>